<gene>
    <name evidence="1" type="ORF">HZZ05_11950</name>
</gene>
<dbReference type="RefSeq" id="WP_179901444.1">
    <property type="nucleotide sequence ID" value="NZ_JACBXV010000233.1"/>
</dbReference>
<reference evidence="1 2" key="1">
    <citation type="submission" date="2020-07" db="EMBL/GenBank/DDBJ databases">
        <title>MOT database genomes.</title>
        <authorList>
            <person name="Joseph S."/>
            <person name="Aduse-Opoku J."/>
            <person name="Hashim A."/>
            <person name="Wade W."/>
            <person name="Curtis M."/>
        </authorList>
    </citation>
    <scope>NUCLEOTIDE SEQUENCE [LARGE SCALE GENOMIC DNA]</scope>
    <source>
        <strain evidence="1 2">WMus004</strain>
    </source>
</reference>
<protein>
    <submittedName>
        <fullName evidence="1">Uncharacterized protein</fullName>
    </submittedName>
</protein>
<evidence type="ECO:0000313" key="1">
    <source>
        <dbReference type="EMBL" id="NYS70207.1"/>
    </source>
</evidence>
<dbReference type="EMBL" id="JACBXV010000233">
    <property type="protein sequence ID" value="NYS70207.1"/>
    <property type="molecule type" value="Genomic_DNA"/>
</dbReference>
<accession>A0A853ELK4</accession>
<proteinExistence type="predicted"/>
<sequence>MTARTDHIQQFLLIYDRSRDELISHESFGDDVDAATIAYRAAEIEYHDHPEMNIVLVGADSLETVKVTHSTYFTGAASRLQTLLEDIPS</sequence>
<dbReference type="Proteomes" id="UP000572528">
    <property type="component" value="Unassembled WGS sequence"/>
</dbReference>
<dbReference type="AlphaFoldDB" id="A0A853ELK4"/>
<evidence type="ECO:0000313" key="2">
    <source>
        <dbReference type="Proteomes" id="UP000572528"/>
    </source>
</evidence>
<comment type="caution">
    <text evidence="1">The sequence shown here is derived from an EMBL/GenBank/DDBJ whole genome shotgun (WGS) entry which is preliminary data.</text>
</comment>
<organism evidence="1 2">
    <name type="scientific">Actinomyces bowdenii</name>
    <dbReference type="NCBI Taxonomy" id="131109"/>
    <lineage>
        <taxon>Bacteria</taxon>
        <taxon>Bacillati</taxon>
        <taxon>Actinomycetota</taxon>
        <taxon>Actinomycetes</taxon>
        <taxon>Actinomycetales</taxon>
        <taxon>Actinomycetaceae</taxon>
        <taxon>Actinomyces</taxon>
    </lineage>
</organism>
<name>A0A853ELK4_9ACTO</name>